<dbReference type="OrthoDB" id="5504280at2"/>
<protein>
    <submittedName>
        <fullName evidence="1">Uncharacterized protein</fullName>
    </submittedName>
</protein>
<dbReference type="Proteomes" id="UP000199400">
    <property type="component" value="Unassembled WGS sequence"/>
</dbReference>
<accession>A0A1I1WHG3</accession>
<organism evidence="1 2">
    <name type="scientific">Nannocystis exedens</name>
    <dbReference type="NCBI Taxonomy" id="54"/>
    <lineage>
        <taxon>Bacteria</taxon>
        <taxon>Pseudomonadati</taxon>
        <taxon>Myxococcota</taxon>
        <taxon>Polyangia</taxon>
        <taxon>Nannocystales</taxon>
        <taxon>Nannocystaceae</taxon>
        <taxon>Nannocystis</taxon>
    </lineage>
</organism>
<evidence type="ECO:0000313" key="2">
    <source>
        <dbReference type="Proteomes" id="UP000199400"/>
    </source>
</evidence>
<evidence type="ECO:0000313" key="1">
    <source>
        <dbReference type="EMBL" id="SFD92863.1"/>
    </source>
</evidence>
<sequence length="237" mass="26143">MHSVEVQGNHTWGKFSAFRVLGDHEPMPGFRLVMQFAPRPEGVARLLEMRARANDPLDSELARLTVRAGIGLLQSHNVSFAYASAEEVVALVRTDAVSRMGSSLAVYEQLLSMYSARLAVLLGEELVVHGHIFEFPDIGIARRAFVSAQEWLEEATPLRSSRRLGLQMRGLGQPFHPSSLETVEAQAGLLRSAGIDLESLPHWWWRGVAARFRSDGGVELYDDVPHGADFAALVSDV</sequence>
<name>A0A1I1WHG3_9BACT</name>
<dbReference type="AlphaFoldDB" id="A0A1I1WHG3"/>
<dbReference type="RefSeq" id="WP_096326025.1">
    <property type="nucleotide sequence ID" value="NZ_FOMX01000006.1"/>
</dbReference>
<proteinExistence type="predicted"/>
<reference evidence="2" key="1">
    <citation type="submission" date="2016-10" db="EMBL/GenBank/DDBJ databases">
        <authorList>
            <person name="Varghese N."/>
            <person name="Submissions S."/>
        </authorList>
    </citation>
    <scope>NUCLEOTIDE SEQUENCE [LARGE SCALE GENOMIC DNA]</scope>
    <source>
        <strain evidence="2">ATCC 25963</strain>
    </source>
</reference>
<dbReference type="EMBL" id="FOMX01000006">
    <property type="protein sequence ID" value="SFD92863.1"/>
    <property type="molecule type" value="Genomic_DNA"/>
</dbReference>
<gene>
    <name evidence="1" type="ORF">SAMN02745121_02253</name>
</gene>
<keyword evidence="2" id="KW-1185">Reference proteome</keyword>